<keyword evidence="1" id="KW-0812">Transmembrane</keyword>
<name>A0A3E0JEI0_9BACI</name>
<keyword evidence="1" id="KW-1133">Transmembrane helix</keyword>
<comment type="caution">
    <text evidence="2">The sequence shown here is derived from an EMBL/GenBank/DDBJ whole genome shotgun (WGS) entry which is preliminary data.</text>
</comment>
<dbReference type="AlphaFoldDB" id="A0A3E0JEI0"/>
<keyword evidence="3" id="KW-1185">Reference proteome</keyword>
<reference evidence="2 3" key="1">
    <citation type="submission" date="2018-08" db="EMBL/GenBank/DDBJ databases">
        <title>Genome sequence of Halobacillus trueperi KCTC 3686.</title>
        <authorList>
            <person name="Cho K.H."/>
            <person name="Kwak M.-J."/>
            <person name="Kim B.-Y."/>
            <person name="Chun J."/>
        </authorList>
    </citation>
    <scope>NUCLEOTIDE SEQUENCE [LARGE SCALE GENOMIC DNA]</scope>
    <source>
        <strain evidence="2 3">KCTC 3686</strain>
    </source>
</reference>
<feature type="transmembrane region" description="Helical" evidence="1">
    <location>
        <begin position="77"/>
        <end position="94"/>
    </location>
</feature>
<evidence type="ECO:0000313" key="2">
    <source>
        <dbReference type="EMBL" id="REJ11184.1"/>
    </source>
</evidence>
<dbReference type="EMBL" id="QUAE01000001">
    <property type="protein sequence ID" value="REJ11184.1"/>
    <property type="molecule type" value="Genomic_DNA"/>
</dbReference>
<evidence type="ECO:0000313" key="3">
    <source>
        <dbReference type="Proteomes" id="UP000256305"/>
    </source>
</evidence>
<evidence type="ECO:0000256" key="1">
    <source>
        <dbReference type="SAM" id="Phobius"/>
    </source>
</evidence>
<feature type="transmembrane region" description="Helical" evidence="1">
    <location>
        <begin position="106"/>
        <end position="124"/>
    </location>
</feature>
<dbReference type="Proteomes" id="UP000256305">
    <property type="component" value="Unassembled WGS sequence"/>
</dbReference>
<accession>A0A3E0JEI0</accession>
<organism evidence="2 3">
    <name type="scientific">Halobacillus trueperi</name>
    <dbReference type="NCBI Taxonomy" id="156205"/>
    <lineage>
        <taxon>Bacteria</taxon>
        <taxon>Bacillati</taxon>
        <taxon>Bacillota</taxon>
        <taxon>Bacilli</taxon>
        <taxon>Bacillales</taxon>
        <taxon>Bacillaceae</taxon>
        <taxon>Halobacillus</taxon>
    </lineage>
</organism>
<keyword evidence="1" id="KW-0472">Membrane</keyword>
<sequence>MNGKMLVFMQSVAIFGYLLSASFAMVKIQGTAVLTENFYFYIIFSQFVFVPIGFFLALPAFIKKRKMGGRWIWKKRYGLFLLFPSLYLLLFPYVIHIDSLFPDPMITNPSVGPVIQVLFGYFLLKGFEKE</sequence>
<feature type="transmembrane region" description="Helical" evidence="1">
    <location>
        <begin position="38"/>
        <end position="57"/>
    </location>
</feature>
<feature type="transmembrane region" description="Helical" evidence="1">
    <location>
        <begin position="7"/>
        <end position="26"/>
    </location>
</feature>
<dbReference type="RefSeq" id="WP_115822168.1">
    <property type="nucleotide sequence ID" value="NZ_QUAE01000001.1"/>
</dbReference>
<protein>
    <submittedName>
        <fullName evidence="2">Uncharacterized protein</fullName>
    </submittedName>
</protein>
<gene>
    <name evidence="2" type="ORF">DYE48_01955</name>
</gene>
<proteinExistence type="predicted"/>